<protein>
    <recommendedName>
        <fullName evidence="4">Methyltransferase type 11 domain-containing protein</fullName>
    </recommendedName>
</protein>
<name>A0A382HLE2_9ZZZZ</name>
<comment type="similarity">
    <text evidence="1">Belongs to the methyltransferase superfamily.</text>
</comment>
<dbReference type="SUPFAM" id="SSF53335">
    <property type="entry name" value="S-adenosyl-L-methionine-dependent methyltransferases"/>
    <property type="match status" value="1"/>
</dbReference>
<dbReference type="Pfam" id="PF08241">
    <property type="entry name" value="Methyltransf_11"/>
    <property type="match status" value="1"/>
</dbReference>
<evidence type="ECO:0000259" key="4">
    <source>
        <dbReference type="Pfam" id="PF08241"/>
    </source>
</evidence>
<organism evidence="5">
    <name type="scientific">marine metagenome</name>
    <dbReference type="NCBI Taxonomy" id="408172"/>
    <lineage>
        <taxon>unclassified sequences</taxon>
        <taxon>metagenomes</taxon>
        <taxon>ecological metagenomes</taxon>
    </lineage>
</organism>
<evidence type="ECO:0000256" key="2">
    <source>
        <dbReference type="ARBA" id="ARBA00022603"/>
    </source>
</evidence>
<dbReference type="CDD" id="cd02440">
    <property type="entry name" value="AdoMet_MTases"/>
    <property type="match status" value="1"/>
</dbReference>
<feature type="domain" description="Methyltransferase type 11" evidence="4">
    <location>
        <begin position="71"/>
        <end position="167"/>
    </location>
</feature>
<dbReference type="EMBL" id="UINC01061968">
    <property type="protein sequence ID" value="SVB88106.1"/>
    <property type="molecule type" value="Genomic_DNA"/>
</dbReference>
<evidence type="ECO:0000256" key="3">
    <source>
        <dbReference type="ARBA" id="ARBA00022679"/>
    </source>
</evidence>
<sequence length="222" mass="24426">PLGCAGSTPVSGTQSLYSLSMKPSAKKHHIPSNQIVWTEKNALWYAEQYGDHISNDLTINNIELNPNDIVIDIGCGIGTAVNIASKICNKGKIYGIDPIETMIKIAKKNVDQPSNIEFIIGSAESILLQDRSVNKAIAINSIHHWNDYNKGLLEVNRVLKSEGSFFISSDIVNNDDCGHGKGPLHTNENIMRELKNAGFIDITLQDYTLDNDGIHLIQCKKV</sequence>
<dbReference type="GO" id="GO:0032259">
    <property type="term" value="P:methylation"/>
    <property type="evidence" value="ECO:0007669"/>
    <property type="project" value="UniProtKB-KW"/>
</dbReference>
<evidence type="ECO:0000256" key="1">
    <source>
        <dbReference type="ARBA" id="ARBA00008361"/>
    </source>
</evidence>
<keyword evidence="2" id="KW-0489">Methyltransferase</keyword>
<dbReference type="GO" id="GO:0008757">
    <property type="term" value="F:S-adenosylmethionine-dependent methyltransferase activity"/>
    <property type="evidence" value="ECO:0007669"/>
    <property type="project" value="InterPro"/>
</dbReference>
<dbReference type="PANTHER" id="PTHR44942:SF4">
    <property type="entry name" value="METHYLTRANSFERASE TYPE 11 DOMAIN-CONTAINING PROTEIN"/>
    <property type="match status" value="1"/>
</dbReference>
<dbReference type="AlphaFoldDB" id="A0A382HLE2"/>
<proteinExistence type="inferred from homology"/>
<gene>
    <name evidence="5" type="ORF">METZ01_LOCUS240960</name>
</gene>
<dbReference type="InterPro" id="IPR029063">
    <property type="entry name" value="SAM-dependent_MTases_sf"/>
</dbReference>
<evidence type="ECO:0000313" key="5">
    <source>
        <dbReference type="EMBL" id="SVB88106.1"/>
    </source>
</evidence>
<keyword evidence="3" id="KW-0808">Transferase</keyword>
<reference evidence="5" key="1">
    <citation type="submission" date="2018-05" db="EMBL/GenBank/DDBJ databases">
        <authorList>
            <person name="Lanie J.A."/>
            <person name="Ng W.-L."/>
            <person name="Kazmierczak K.M."/>
            <person name="Andrzejewski T.M."/>
            <person name="Davidsen T.M."/>
            <person name="Wayne K.J."/>
            <person name="Tettelin H."/>
            <person name="Glass J.I."/>
            <person name="Rusch D."/>
            <person name="Podicherti R."/>
            <person name="Tsui H.-C.T."/>
            <person name="Winkler M.E."/>
        </authorList>
    </citation>
    <scope>NUCLEOTIDE SEQUENCE</scope>
</reference>
<dbReference type="InterPro" id="IPR051052">
    <property type="entry name" value="Diverse_substrate_MTase"/>
</dbReference>
<dbReference type="InterPro" id="IPR013216">
    <property type="entry name" value="Methyltransf_11"/>
</dbReference>
<dbReference type="Gene3D" id="3.40.50.150">
    <property type="entry name" value="Vaccinia Virus protein VP39"/>
    <property type="match status" value="1"/>
</dbReference>
<dbReference type="PANTHER" id="PTHR44942">
    <property type="entry name" value="METHYLTRANSF_11 DOMAIN-CONTAINING PROTEIN"/>
    <property type="match status" value="1"/>
</dbReference>
<feature type="non-terminal residue" evidence="5">
    <location>
        <position position="1"/>
    </location>
</feature>
<accession>A0A382HLE2</accession>